<dbReference type="PRINTS" id="PR01185">
    <property type="entry name" value="INTEGRINA"/>
</dbReference>
<feature type="domain" description="ASPIC/UnbV" evidence="4">
    <location>
        <begin position="485"/>
        <end position="556"/>
    </location>
</feature>
<evidence type="ECO:0000259" key="4">
    <source>
        <dbReference type="Pfam" id="PF07593"/>
    </source>
</evidence>
<dbReference type="PROSITE" id="PS51257">
    <property type="entry name" value="PROKAR_LIPOPROTEIN"/>
    <property type="match status" value="1"/>
</dbReference>
<protein>
    <submittedName>
        <fullName evidence="5">CRTAC1 family protein</fullName>
    </submittedName>
</protein>
<evidence type="ECO:0000256" key="3">
    <source>
        <dbReference type="SAM" id="SignalP"/>
    </source>
</evidence>
<dbReference type="InterPro" id="IPR011519">
    <property type="entry name" value="UnbV_ASPIC"/>
</dbReference>
<dbReference type="Pfam" id="PF07593">
    <property type="entry name" value="UnbV_ASPIC"/>
    <property type="match status" value="1"/>
</dbReference>
<evidence type="ECO:0000313" key="5">
    <source>
        <dbReference type="EMBL" id="XAN06503.1"/>
    </source>
</evidence>
<dbReference type="Proteomes" id="UP001442841">
    <property type="component" value="Chromosome"/>
</dbReference>
<evidence type="ECO:0000256" key="2">
    <source>
        <dbReference type="ARBA" id="ARBA00023180"/>
    </source>
</evidence>
<dbReference type="InterPro" id="IPR028994">
    <property type="entry name" value="Integrin_alpha_N"/>
</dbReference>
<dbReference type="RefSeq" id="WP_425307932.1">
    <property type="nucleotide sequence ID" value="NZ_CP154795.1"/>
</dbReference>
<name>A0ABZ3FKE4_9ACTN</name>
<sequence length="565" mass="59491">MTSGHRTGRKRPRAIGYLLATTLTTCTLVACGASPTGGSEPSLSPTIRAHGAPNDSYEVCWAAPAGGSGTLAFVDRTDELGLTAPLAGMMGHAIAAGDINDDGWVDLFVGTFADRPPSEYAGRGASGPSPDQLLLGSPTGFTLDTTFPETRGRSSGAVFADLDNDGDLDLVIARNPRTGARQTAPSVVLRNDDGRFSEAGVLDTKRGFRSIGVLDADGDGLLDLFVTEDRWTGGSSVLYRNNGDLRFSDATTDFGLPKNVHGLGVSTADLNGDQWPDLFVSGSNRLFLHRGPSDHGFTEDTQSDFGWPTYGKEDDPAGVVARDLDGDGRPELVIGQHYNSTLDDDRQVPIRVYANRTEGNRIRFVDVTDSAGLLGLPTKSPHVEVADLDADGLPDLVTTAAADEHGPVVFRNVTETPGRLKFEVSAVPGGAQYWVTGSILDADHDGALDVALVEWFPEKPSLLLSTTGSRGHWLAVELGAAGTLGVGSEVSVYAAGHAGDAAHLLGRAQISAQSGYGAGAEPVARFGLGDTSRVDIEIRRLRSEPAQILHAVEADRWIRVGAPCP</sequence>
<dbReference type="SUPFAM" id="SSF69318">
    <property type="entry name" value="Integrin alpha N-terminal domain"/>
    <property type="match status" value="2"/>
</dbReference>
<keyword evidence="2" id="KW-0325">Glycoprotein</keyword>
<keyword evidence="6" id="KW-1185">Reference proteome</keyword>
<feature type="signal peptide" evidence="3">
    <location>
        <begin position="1"/>
        <end position="32"/>
    </location>
</feature>
<gene>
    <name evidence="5" type="ORF">AADG42_03985</name>
</gene>
<evidence type="ECO:0000313" key="6">
    <source>
        <dbReference type="Proteomes" id="UP001442841"/>
    </source>
</evidence>
<dbReference type="InterPro" id="IPR013517">
    <property type="entry name" value="FG-GAP"/>
</dbReference>
<dbReference type="Gene3D" id="2.130.10.130">
    <property type="entry name" value="Integrin alpha, N-terminal"/>
    <property type="match status" value="3"/>
</dbReference>
<evidence type="ECO:0000256" key="1">
    <source>
        <dbReference type="ARBA" id="ARBA00022729"/>
    </source>
</evidence>
<reference evidence="5 6" key="1">
    <citation type="submission" date="2024-04" db="EMBL/GenBank/DDBJ databases">
        <title>Isolation of an actinomycete strain from pig manure.</title>
        <authorList>
            <person name="Gong T."/>
            <person name="Yu Z."/>
            <person name="An M."/>
            <person name="Wei C."/>
            <person name="Yang W."/>
            <person name="Liu L."/>
        </authorList>
    </citation>
    <scope>NUCLEOTIDE SEQUENCE [LARGE SCALE GENOMIC DNA]</scope>
    <source>
        <strain evidence="5 6">ZF39</strain>
    </source>
</reference>
<dbReference type="EMBL" id="CP154795">
    <property type="protein sequence ID" value="XAN06503.1"/>
    <property type="molecule type" value="Genomic_DNA"/>
</dbReference>
<dbReference type="PANTHER" id="PTHR16026:SF0">
    <property type="entry name" value="CARTILAGE ACIDIC PROTEIN 1"/>
    <property type="match status" value="1"/>
</dbReference>
<organism evidence="5 6">
    <name type="scientific">Ammonicoccus fulvus</name>
    <dbReference type="NCBI Taxonomy" id="3138240"/>
    <lineage>
        <taxon>Bacteria</taxon>
        <taxon>Bacillati</taxon>
        <taxon>Actinomycetota</taxon>
        <taxon>Actinomycetes</taxon>
        <taxon>Propionibacteriales</taxon>
        <taxon>Propionibacteriaceae</taxon>
        <taxon>Ammonicoccus</taxon>
    </lineage>
</organism>
<keyword evidence="1 3" id="KW-0732">Signal</keyword>
<dbReference type="InterPro" id="IPR000413">
    <property type="entry name" value="Integrin_alpha"/>
</dbReference>
<feature type="chain" id="PRO_5047196695" evidence="3">
    <location>
        <begin position="33"/>
        <end position="565"/>
    </location>
</feature>
<dbReference type="InterPro" id="IPR027039">
    <property type="entry name" value="Crtac1"/>
</dbReference>
<dbReference type="PANTHER" id="PTHR16026">
    <property type="entry name" value="CARTILAGE ACIDIC PROTEIN 1"/>
    <property type="match status" value="1"/>
</dbReference>
<accession>A0ABZ3FKE4</accession>
<proteinExistence type="predicted"/>
<dbReference type="Pfam" id="PF13517">
    <property type="entry name" value="FG-GAP_3"/>
    <property type="match status" value="2"/>
</dbReference>